<dbReference type="EMBL" id="LJIG01001531">
    <property type="protein sequence ID" value="KRT85409.1"/>
    <property type="molecule type" value="Genomic_DNA"/>
</dbReference>
<dbReference type="OrthoDB" id="286395at2759"/>
<keyword evidence="3 7" id="KW-0812">Transmembrane</keyword>
<dbReference type="GO" id="GO:0097250">
    <property type="term" value="P:mitochondrial respirasome assembly"/>
    <property type="evidence" value="ECO:0007669"/>
    <property type="project" value="InterPro"/>
</dbReference>
<protein>
    <recommendedName>
        <fullName evidence="10">Rab5-interacting protein</fullName>
    </recommendedName>
</protein>
<keyword evidence="6 7" id="KW-0472">Membrane</keyword>
<name>A0A0T6BDR6_9SCAR</name>
<comment type="caution">
    <text evidence="8">The sequence shown here is derived from an EMBL/GenBank/DDBJ whole genome shotgun (WGS) entry which is preliminary data.</text>
</comment>
<evidence type="ECO:0000256" key="4">
    <source>
        <dbReference type="ARBA" id="ARBA00022824"/>
    </source>
</evidence>
<evidence type="ECO:0000256" key="3">
    <source>
        <dbReference type="ARBA" id="ARBA00022692"/>
    </source>
</evidence>
<comment type="subcellular location">
    <subcellularLocation>
        <location evidence="1">Endoplasmic reticulum membrane</location>
        <topology evidence="1">Multi-pass membrane protein</topology>
    </subcellularLocation>
</comment>
<keyword evidence="9" id="KW-1185">Reference proteome</keyword>
<evidence type="ECO:0000256" key="1">
    <source>
        <dbReference type="ARBA" id="ARBA00004477"/>
    </source>
</evidence>
<evidence type="ECO:0000313" key="8">
    <source>
        <dbReference type="EMBL" id="KRT85409.1"/>
    </source>
</evidence>
<dbReference type="Proteomes" id="UP000051574">
    <property type="component" value="Unassembled WGS sequence"/>
</dbReference>
<reference evidence="8 9" key="1">
    <citation type="submission" date="2015-09" db="EMBL/GenBank/DDBJ databases">
        <title>Draft genome of the scarab beetle Oryctes borbonicus.</title>
        <authorList>
            <person name="Meyer J.M."/>
            <person name="Markov G.V."/>
            <person name="Baskaran P."/>
            <person name="Herrmann M."/>
            <person name="Sommer R.J."/>
            <person name="Roedelsperger C."/>
        </authorList>
    </citation>
    <scope>NUCLEOTIDE SEQUENCE [LARGE SCALE GENOMIC DNA]</scope>
    <source>
        <strain evidence="8">OB123</strain>
        <tissue evidence="8">Whole animal</tissue>
    </source>
</reference>
<dbReference type="InterPro" id="IPR029008">
    <property type="entry name" value="EMC6-like"/>
</dbReference>
<accession>A0A0T6BDR6</accession>
<dbReference type="PANTHER" id="PTHR12906:SF0">
    <property type="entry name" value="GEL COMPLEX SUBUNIT OPTI"/>
    <property type="match status" value="1"/>
</dbReference>
<evidence type="ECO:0000256" key="5">
    <source>
        <dbReference type="ARBA" id="ARBA00022989"/>
    </source>
</evidence>
<feature type="transmembrane region" description="Helical" evidence="7">
    <location>
        <begin position="67"/>
        <end position="85"/>
    </location>
</feature>
<comment type="similarity">
    <text evidence="2">Belongs to the EMC6 family.</text>
</comment>
<dbReference type="PANTHER" id="PTHR12906">
    <property type="entry name" value="PROTEIN C20ORF24 RAB5-INTERACTING PROTEIN"/>
    <property type="match status" value="1"/>
</dbReference>
<dbReference type="AlphaFoldDB" id="A0A0T6BDR6"/>
<evidence type="ECO:0000256" key="7">
    <source>
        <dbReference type="SAM" id="Phobius"/>
    </source>
</evidence>
<evidence type="ECO:0000256" key="6">
    <source>
        <dbReference type="ARBA" id="ARBA00023136"/>
    </source>
</evidence>
<dbReference type="Pfam" id="PF07019">
    <property type="entry name" value="EMC6"/>
    <property type="match status" value="1"/>
</dbReference>
<evidence type="ECO:0000313" key="9">
    <source>
        <dbReference type="Proteomes" id="UP000051574"/>
    </source>
</evidence>
<feature type="non-terminal residue" evidence="8">
    <location>
        <position position="117"/>
    </location>
</feature>
<dbReference type="GO" id="GO:0005739">
    <property type="term" value="C:mitochondrion"/>
    <property type="evidence" value="ECO:0007669"/>
    <property type="project" value="GOC"/>
</dbReference>
<sequence length="117" mass="13494">MSTKTKIVERNGTSKSPENASLWSRAFTSSCEWSDKEEFLDVIYWMRQFIGIFVGILWGLIPLKGFLGLSLFMLINAAVVYFYCINFQNINEEEYGGTWELVKEGFMTSFAGFLVTW</sequence>
<gene>
    <name evidence="8" type="ORF">AMK59_1869</name>
</gene>
<keyword evidence="5 7" id="KW-1133">Transmembrane helix</keyword>
<dbReference type="GO" id="GO:0005789">
    <property type="term" value="C:endoplasmic reticulum membrane"/>
    <property type="evidence" value="ECO:0007669"/>
    <property type="project" value="UniProtKB-SubCell"/>
</dbReference>
<keyword evidence="4" id="KW-0256">Endoplasmic reticulum</keyword>
<evidence type="ECO:0008006" key="10">
    <source>
        <dbReference type="Google" id="ProtNLM"/>
    </source>
</evidence>
<evidence type="ECO:0000256" key="2">
    <source>
        <dbReference type="ARBA" id="ARBA00009436"/>
    </source>
</evidence>
<dbReference type="InterPro" id="IPR010742">
    <property type="entry name" value="RCAF1"/>
</dbReference>
<feature type="transmembrane region" description="Helical" evidence="7">
    <location>
        <begin position="42"/>
        <end position="61"/>
    </location>
</feature>
<proteinExistence type="inferred from homology"/>
<organism evidence="8 9">
    <name type="scientific">Oryctes borbonicus</name>
    <dbReference type="NCBI Taxonomy" id="1629725"/>
    <lineage>
        <taxon>Eukaryota</taxon>
        <taxon>Metazoa</taxon>
        <taxon>Ecdysozoa</taxon>
        <taxon>Arthropoda</taxon>
        <taxon>Hexapoda</taxon>
        <taxon>Insecta</taxon>
        <taxon>Pterygota</taxon>
        <taxon>Neoptera</taxon>
        <taxon>Endopterygota</taxon>
        <taxon>Coleoptera</taxon>
        <taxon>Polyphaga</taxon>
        <taxon>Scarabaeiformia</taxon>
        <taxon>Scarabaeidae</taxon>
        <taxon>Dynastinae</taxon>
        <taxon>Oryctes</taxon>
    </lineage>
</organism>